<dbReference type="eggNOG" id="ENOG502S39R">
    <property type="taxonomic scope" value="Eukaryota"/>
</dbReference>
<dbReference type="SUPFAM" id="SSF53335">
    <property type="entry name" value="S-adenosyl-L-methionine-dependent methyltransferases"/>
    <property type="match status" value="1"/>
</dbReference>
<proteinExistence type="predicted"/>
<evidence type="ECO:0000313" key="3">
    <source>
        <dbReference type="Proteomes" id="UP000000759"/>
    </source>
</evidence>
<organism evidence="2 3">
    <name type="scientific">Phaeodactylum tricornutum (strain CCAP 1055/1)</name>
    <dbReference type="NCBI Taxonomy" id="556484"/>
    <lineage>
        <taxon>Eukaryota</taxon>
        <taxon>Sar</taxon>
        <taxon>Stramenopiles</taxon>
        <taxon>Ochrophyta</taxon>
        <taxon>Bacillariophyta</taxon>
        <taxon>Bacillariophyceae</taxon>
        <taxon>Bacillariophycidae</taxon>
        <taxon>Naviculales</taxon>
        <taxon>Phaeodactylaceae</taxon>
        <taxon>Phaeodactylum</taxon>
    </lineage>
</organism>
<sequence length="209" mass="23834">ALKSGDWPYTEKDMNRLDSSDDARFYDNPRFVTHIDDRAIASLTAFYQDGFESLLAKEIPEKRLDILDLCSSWISHLPGEHESEVRYGRVAGVGMNREELERNGQLTEYYVQDLNKHSTLSQFKDCSFDVIANVVSVDYLTNPKLVFEEMHRLLRPGGIALVSFSNRCFATKAVALWLQADDIDRLTIVASYFHYAASWSSLEAIDIIP</sequence>
<dbReference type="PANTHER" id="PTHR43036">
    <property type="entry name" value="OSJNBB0011N17.9 PROTEIN"/>
    <property type="match status" value="1"/>
</dbReference>
<dbReference type="GO" id="GO:0008757">
    <property type="term" value="F:S-adenosylmethionine-dependent methyltransferase activity"/>
    <property type="evidence" value="ECO:0007669"/>
    <property type="project" value="InterPro"/>
</dbReference>
<feature type="non-terminal residue" evidence="2">
    <location>
        <position position="1"/>
    </location>
</feature>
<dbReference type="OrthoDB" id="2013972at2759"/>
<keyword evidence="3" id="KW-1185">Reference proteome</keyword>
<accession>B7G650</accession>
<dbReference type="InParanoid" id="B7G650"/>
<dbReference type="PANTHER" id="PTHR43036:SF2">
    <property type="entry name" value="OS04G0481300 PROTEIN"/>
    <property type="match status" value="1"/>
</dbReference>
<feature type="domain" description="Methyltransferase type 11" evidence="1">
    <location>
        <begin position="96"/>
        <end position="161"/>
    </location>
</feature>
<reference evidence="3" key="2">
    <citation type="submission" date="2008-08" db="EMBL/GenBank/DDBJ databases">
        <authorList>
            <consortium name="Diatom Consortium"/>
            <person name="Grigoriev I."/>
            <person name="Grimwood J."/>
            <person name="Kuo A."/>
            <person name="Otillar R.P."/>
            <person name="Salamov A."/>
            <person name="Detter J.C."/>
            <person name="Lindquist E."/>
            <person name="Shapiro H."/>
            <person name="Lucas S."/>
            <person name="Glavina del Rio T."/>
            <person name="Pitluck S."/>
            <person name="Rokhsar D."/>
            <person name="Bowler C."/>
        </authorList>
    </citation>
    <scope>GENOME REANNOTATION</scope>
    <source>
        <strain evidence="3">CCAP 1055/1</strain>
    </source>
</reference>
<dbReference type="Proteomes" id="UP000000759">
    <property type="component" value="Chromosome 16"/>
</dbReference>
<dbReference type="Pfam" id="PF08241">
    <property type="entry name" value="Methyltransf_11"/>
    <property type="match status" value="1"/>
</dbReference>
<dbReference type="CDD" id="cd02440">
    <property type="entry name" value="AdoMet_MTases"/>
    <property type="match status" value="1"/>
</dbReference>
<evidence type="ECO:0000313" key="2">
    <source>
        <dbReference type="EMBL" id="EEC45950.1"/>
    </source>
</evidence>
<dbReference type="GeneID" id="7203293"/>
<reference evidence="2 3" key="1">
    <citation type="journal article" date="2008" name="Nature">
        <title>The Phaeodactylum genome reveals the evolutionary history of diatom genomes.</title>
        <authorList>
            <person name="Bowler C."/>
            <person name="Allen A.E."/>
            <person name="Badger J.H."/>
            <person name="Grimwood J."/>
            <person name="Jabbari K."/>
            <person name="Kuo A."/>
            <person name="Maheswari U."/>
            <person name="Martens C."/>
            <person name="Maumus F."/>
            <person name="Otillar R.P."/>
            <person name="Rayko E."/>
            <person name="Salamov A."/>
            <person name="Vandepoele K."/>
            <person name="Beszteri B."/>
            <person name="Gruber A."/>
            <person name="Heijde M."/>
            <person name="Katinka M."/>
            <person name="Mock T."/>
            <person name="Valentin K."/>
            <person name="Verret F."/>
            <person name="Berges J.A."/>
            <person name="Brownlee C."/>
            <person name="Cadoret J.P."/>
            <person name="Chiovitti A."/>
            <person name="Choi C.J."/>
            <person name="Coesel S."/>
            <person name="De Martino A."/>
            <person name="Detter J.C."/>
            <person name="Durkin C."/>
            <person name="Falciatore A."/>
            <person name="Fournet J."/>
            <person name="Haruta M."/>
            <person name="Huysman M.J."/>
            <person name="Jenkins B.D."/>
            <person name="Jiroutova K."/>
            <person name="Jorgensen R.E."/>
            <person name="Joubert Y."/>
            <person name="Kaplan A."/>
            <person name="Kroger N."/>
            <person name="Kroth P.G."/>
            <person name="La Roche J."/>
            <person name="Lindquist E."/>
            <person name="Lommer M."/>
            <person name="Martin-Jezequel V."/>
            <person name="Lopez P.J."/>
            <person name="Lucas S."/>
            <person name="Mangogna M."/>
            <person name="McGinnis K."/>
            <person name="Medlin L.K."/>
            <person name="Montsant A."/>
            <person name="Oudot-Le Secq M.P."/>
            <person name="Napoli C."/>
            <person name="Obornik M."/>
            <person name="Parker M.S."/>
            <person name="Petit J.L."/>
            <person name="Porcel B.M."/>
            <person name="Poulsen N."/>
            <person name="Robison M."/>
            <person name="Rychlewski L."/>
            <person name="Rynearson T.A."/>
            <person name="Schmutz J."/>
            <person name="Shapiro H."/>
            <person name="Siaut M."/>
            <person name="Stanley M."/>
            <person name="Sussman M.R."/>
            <person name="Taylor A.R."/>
            <person name="Vardi A."/>
            <person name="von Dassow P."/>
            <person name="Vyverman W."/>
            <person name="Willis A."/>
            <person name="Wyrwicz L.S."/>
            <person name="Rokhsar D.S."/>
            <person name="Weissenbach J."/>
            <person name="Armbrust E.V."/>
            <person name="Green B.R."/>
            <person name="Van de Peer Y."/>
            <person name="Grigoriev I.V."/>
        </authorList>
    </citation>
    <scope>NUCLEOTIDE SEQUENCE [LARGE SCALE GENOMIC DNA]</scope>
    <source>
        <strain evidence="2 3">CCAP 1055/1</strain>
    </source>
</reference>
<dbReference type="InterPro" id="IPR013216">
    <property type="entry name" value="Methyltransf_11"/>
</dbReference>
<gene>
    <name evidence="2" type="ORF">PHATRDRAFT_4604</name>
</gene>
<dbReference type="InterPro" id="IPR029063">
    <property type="entry name" value="SAM-dependent_MTases_sf"/>
</dbReference>
<dbReference type="KEGG" id="pti:PHATRDRAFT_4604"/>
<dbReference type="HOGENOM" id="CLU_072455_1_1_1"/>
<dbReference type="Gene3D" id="3.40.50.150">
    <property type="entry name" value="Vaccinia Virus protein VP39"/>
    <property type="match status" value="1"/>
</dbReference>
<feature type="non-terminal residue" evidence="2">
    <location>
        <position position="209"/>
    </location>
</feature>
<protein>
    <recommendedName>
        <fullName evidence="1">Methyltransferase type 11 domain-containing protein</fullName>
    </recommendedName>
</protein>
<dbReference type="RefSeq" id="XP_002182663.1">
    <property type="nucleotide sequence ID" value="XM_002182627.1"/>
</dbReference>
<name>B7G650_PHATC</name>
<evidence type="ECO:0000259" key="1">
    <source>
        <dbReference type="Pfam" id="PF08241"/>
    </source>
</evidence>
<dbReference type="AlphaFoldDB" id="B7G650"/>
<dbReference type="PaxDb" id="2850-Phatr4604"/>
<dbReference type="EMBL" id="CM000618">
    <property type="protein sequence ID" value="EEC45950.1"/>
    <property type="molecule type" value="Genomic_DNA"/>
</dbReference>